<reference evidence="1 2" key="1">
    <citation type="journal article" date="2018" name="Front. Microbiol.">
        <title>Phylogeny of Vibrio vulnificus from the Analysis of the Core-Genome: Implications for Intra-Species Taxonomy.</title>
        <authorList>
            <person name="Roig F.J."/>
            <person name="Gonzalez-Candelas F."/>
            <person name="Sanjuan E."/>
            <person name="Fouz B."/>
            <person name="Feil E.J."/>
            <person name="Llorens C."/>
            <person name="Baker-Austin C."/>
            <person name="Oliver J.D."/>
            <person name="Danin-Poleg Y."/>
            <person name="Gibas C.J."/>
            <person name="Kashi Y."/>
            <person name="Gulig P.A."/>
            <person name="Morrison S.S."/>
            <person name="Amaro C."/>
        </authorList>
    </citation>
    <scope>NUCLEOTIDE SEQUENCE [LARGE SCALE GENOMIC DNA]</scope>
    <source>
        <strain evidence="1 2">CECT4608</strain>
    </source>
</reference>
<dbReference type="EMBL" id="PDGH01000101">
    <property type="protein sequence ID" value="POB47037.1"/>
    <property type="molecule type" value="Genomic_DNA"/>
</dbReference>
<dbReference type="RefSeq" id="WP_095665237.1">
    <property type="nucleotide sequence ID" value="NZ_PDGH01000101.1"/>
</dbReference>
<accession>A0A2S3R1R0</accession>
<name>A0A2S3R1R0_VIBVL</name>
<dbReference type="AlphaFoldDB" id="A0A2S3R1R0"/>
<dbReference type="Proteomes" id="UP000237466">
    <property type="component" value="Unassembled WGS sequence"/>
</dbReference>
<protein>
    <submittedName>
        <fullName evidence="1">Uncharacterized protein</fullName>
    </submittedName>
</protein>
<comment type="caution">
    <text evidence="1">The sequence shown here is derived from an EMBL/GenBank/DDBJ whole genome shotgun (WGS) entry which is preliminary data.</text>
</comment>
<gene>
    <name evidence="1" type="ORF">CRN52_13245</name>
</gene>
<sequence length="131" mass="14973">MTTESKLVTHKVHSYSEAIEAIESGDYRFVELDYDMSTAQPREAMYLFQLGSKNKVSVLHLAQMAVTVKSFSALESNLLKSKETYKQRFIHLEFDLSFEDFEKYQALASEMGDMILPKALGMEPMASEVWS</sequence>
<evidence type="ECO:0000313" key="2">
    <source>
        <dbReference type="Proteomes" id="UP000237466"/>
    </source>
</evidence>
<proteinExistence type="predicted"/>
<organism evidence="1 2">
    <name type="scientific">Vibrio vulnificus</name>
    <dbReference type="NCBI Taxonomy" id="672"/>
    <lineage>
        <taxon>Bacteria</taxon>
        <taxon>Pseudomonadati</taxon>
        <taxon>Pseudomonadota</taxon>
        <taxon>Gammaproteobacteria</taxon>
        <taxon>Vibrionales</taxon>
        <taxon>Vibrionaceae</taxon>
        <taxon>Vibrio</taxon>
    </lineage>
</organism>
<evidence type="ECO:0000313" key="1">
    <source>
        <dbReference type="EMBL" id="POB47037.1"/>
    </source>
</evidence>